<protein>
    <submittedName>
        <fullName evidence="2">Uncharacterized protein</fullName>
    </submittedName>
</protein>
<dbReference type="Proteomes" id="UP000039865">
    <property type="component" value="Unassembled WGS sequence"/>
</dbReference>
<dbReference type="InParanoid" id="A0A078A838"/>
<evidence type="ECO:0000256" key="1">
    <source>
        <dbReference type="SAM" id="MobiDB-lite"/>
    </source>
</evidence>
<sequence length="777" mass="92797">MMNENLECKQIKSLQFFYDIIKAYQKLTQFDIKDILKRDDKLRTFLQEQQLNLLELEKFFSDQPFIIEKHDNQRKRKADEKEENAHNEESKLEDHNDDTTQNQDLETEVANQTQVSQEELLKTYFEQINDFEIEIGSAQQIDISKNDSQKKNQYIELLLDFLNEERNVSMDSIKMFIRIIKMLLDEESYIFLEYILNNESKFFSKIYQHLSNLQFDLTMRHFLDFSIEAKPEEEEKVELKLVPEERHKRLLDQIKESQRQQPPPKQQENNSDDMIHFNRVEIDIEEDSSIATTKLNIKQKKKQQDKAKQEKDAQVEKDKQRVKQLQELLEERQIHVIIRLIQNMNSNTSNLDQCLTSYQFLEDAATYETIFKKLISNQILTQMIRLSCDCTNKFQSYGLCLLAKVIQQFPTFDKNLDMDIISDFTMVIGTMFLDLMFTCLLIITQPDPISQDPFVIINQAGCYQRKFGLTRLRALELIYWCIRTLNNYPQFDRDIMITPVLRKNLLKTMIQTMEEFQFSSIALQTASKIISLSIDIYDEEDVDFLIEFIMKHLETDERLKYSSGQEMEKANLGNILKIAINLRNLVEKQPQLKINQLIDDEDDEDESDNKQGEKFRKYQKNQKWIEFRQNTLDPKKLRWEKRLEDYIKEREEARSRHNSDQIRDENNIENLNRHPVEQFNQDNKDEKDDLYGDNEDLSILIKQYKGANKRTKQRTLSVEFKMPSSLIPNEEDMTKINYRDCWGVRANSNDKFLDNTYWRVPEQYEIDNLIQEQGHKD</sequence>
<reference evidence="2 3" key="1">
    <citation type="submission" date="2014-06" db="EMBL/GenBank/DDBJ databases">
        <authorList>
            <person name="Swart Estienne"/>
        </authorList>
    </citation>
    <scope>NUCLEOTIDE SEQUENCE [LARGE SCALE GENOMIC DNA]</scope>
    <source>
        <strain evidence="2 3">130c</strain>
    </source>
</reference>
<proteinExistence type="predicted"/>
<feature type="region of interest" description="Disordered" evidence="1">
    <location>
        <begin position="253"/>
        <end position="274"/>
    </location>
</feature>
<evidence type="ECO:0000313" key="3">
    <source>
        <dbReference type="Proteomes" id="UP000039865"/>
    </source>
</evidence>
<evidence type="ECO:0000313" key="2">
    <source>
        <dbReference type="EMBL" id="CDW76941.1"/>
    </source>
</evidence>
<name>A0A078A838_STYLE</name>
<gene>
    <name evidence="2" type="primary">Contig7622.g8127</name>
    <name evidence="2" type="ORF">STYLEM_5906</name>
</gene>
<accession>A0A078A838</accession>
<feature type="region of interest" description="Disordered" evidence="1">
    <location>
        <begin position="70"/>
        <end position="100"/>
    </location>
</feature>
<keyword evidence="3" id="KW-1185">Reference proteome</keyword>
<feature type="compositionally biased region" description="Basic and acidic residues" evidence="1">
    <location>
        <begin position="70"/>
        <end position="98"/>
    </location>
</feature>
<feature type="region of interest" description="Disordered" evidence="1">
    <location>
        <begin position="650"/>
        <end position="689"/>
    </location>
</feature>
<dbReference type="AlphaFoldDB" id="A0A078A838"/>
<feature type="region of interest" description="Disordered" evidence="1">
    <location>
        <begin position="297"/>
        <end position="317"/>
    </location>
</feature>
<organism evidence="2 3">
    <name type="scientific">Stylonychia lemnae</name>
    <name type="common">Ciliate</name>
    <dbReference type="NCBI Taxonomy" id="5949"/>
    <lineage>
        <taxon>Eukaryota</taxon>
        <taxon>Sar</taxon>
        <taxon>Alveolata</taxon>
        <taxon>Ciliophora</taxon>
        <taxon>Intramacronucleata</taxon>
        <taxon>Spirotrichea</taxon>
        <taxon>Stichotrichia</taxon>
        <taxon>Sporadotrichida</taxon>
        <taxon>Oxytrichidae</taxon>
        <taxon>Stylonychinae</taxon>
        <taxon>Stylonychia</taxon>
    </lineage>
</organism>
<feature type="compositionally biased region" description="Basic and acidic residues" evidence="1">
    <location>
        <begin position="302"/>
        <end position="317"/>
    </location>
</feature>
<dbReference type="EMBL" id="CCKQ01005683">
    <property type="protein sequence ID" value="CDW76941.1"/>
    <property type="molecule type" value="Genomic_DNA"/>
</dbReference>